<dbReference type="EMBL" id="PJEX01000542">
    <property type="protein sequence ID" value="TKW49450.1"/>
    <property type="molecule type" value="Genomic_DNA"/>
</dbReference>
<dbReference type="GO" id="GO:0042393">
    <property type="term" value="F:histone binding"/>
    <property type="evidence" value="ECO:0007669"/>
    <property type="project" value="TreeGrafter"/>
</dbReference>
<keyword evidence="5" id="KW-1185">Reference proteome</keyword>
<dbReference type="InterPro" id="IPR051730">
    <property type="entry name" value="NASP-like"/>
</dbReference>
<feature type="compositionally biased region" description="Basic and acidic residues" evidence="3">
    <location>
        <begin position="276"/>
        <end position="289"/>
    </location>
</feature>
<dbReference type="GO" id="GO:0006335">
    <property type="term" value="P:DNA replication-dependent chromatin assembly"/>
    <property type="evidence" value="ECO:0007669"/>
    <property type="project" value="TreeGrafter"/>
</dbReference>
<comment type="caution">
    <text evidence="4">The sequence shown here is derived from an EMBL/GenBank/DDBJ whole genome shotgun (WGS) entry which is preliminary data.</text>
</comment>
<dbReference type="GO" id="GO:0034080">
    <property type="term" value="P:CENP-A containing chromatin assembly"/>
    <property type="evidence" value="ECO:0007669"/>
    <property type="project" value="TreeGrafter"/>
</dbReference>
<dbReference type="InterPro" id="IPR011990">
    <property type="entry name" value="TPR-like_helical_dom_sf"/>
</dbReference>
<accession>A0A4U6X273</accession>
<evidence type="ECO:0000313" key="5">
    <source>
        <dbReference type="Proteomes" id="UP000310108"/>
    </source>
</evidence>
<feature type="compositionally biased region" description="Low complexity" evidence="3">
    <location>
        <begin position="130"/>
        <end position="145"/>
    </location>
</feature>
<reference evidence="4 5" key="1">
    <citation type="journal article" date="2019" name="PLoS ONE">
        <title>Comparative genome analysis indicates high evolutionary potential of pathogenicity genes in Colletotrichum tanaceti.</title>
        <authorList>
            <person name="Lelwala R.V."/>
            <person name="Korhonen P.K."/>
            <person name="Young N.D."/>
            <person name="Scott J.B."/>
            <person name="Ades P.A."/>
            <person name="Gasser R.B."/>
            <person name="Taylor P.W.J."/>
        </authorList>
    </citation>
    <scope>NUCLEOTIDE SEQUENCE [LARGE SCALE GENOMIC DNA]</scope>
    <source>
        <strain evidence="4">BRIP57314</strain>
    </source>
</reference>
<proteinExistence type="predicted"/>
<evidence type="ECO:0000256" key="3">
    <source>
        <dbReference type="SAM" id="MobiDB-lite"/>
    </source>
</evidence>
<feature type="region of interest" description="Disordered" evidence="3">
    <location>
        <begin position="221"/>
        <end position="322"/>
    </location>
</feature>
<feature type="compositionally biased region" description="Polar residues" evidence="3">
    <location>
        <begin position="577"/>
        <end position="586"/>
    </location>
</feature>
<dbReference type="PANTHER" id="PTHR15081:SF1">
    <property type="entry name" value="NUCLEAR AUTOANTIGENIC SPERM PROTEIN"/>
    <property type="match status" value="1"/>
</dbReference>
<dbReference type="Gene3D" id="1.25.40.10">
    <property type="entry name" value="Tetratricopeptide repeat domain"/>
    <property type="match status" value="2"/>
</dbReference>
<dbReference type="OrthoDB" id="5587616at2759"/>
<dbReference type="SUPFAM" id="SSF48452">
    <property type="entry name" value="TPR-like"/>
    <property type="match status" value="1"/>
</dbReference>
<name>A0A4U6X273_9PEZI</name>
<sequence>MRLMGIRIPRFTVLSTVAKLVSHIHVSNWAIVPQKSRKRKLPLQLSSFPNQRAFLTARASYRRQREKEVLHLSLHNPLLFSIIDKGFTLSCFFKNHPTNPIQLPMMADTTDQATIAAEAPVVEVVANLETQQGAPAPAQQDTPATVGEESEEDSNSKKVTLADYTAKGTALYAKKQYEDAAECFTRAAELQDEINGEMHPQNAEILFLYGRSVFKVGQSKSDVLGGKAGTDKTAEKPKAKAPKKAAATTAPTDAPAESEAQRITEEGIAIVAGEGDSAKTEDNVEEKKPLFQFTGDENFDDESDDEEAEGEGEGEGEEEEEDDLAVAFGVLDMARVLYSRQLEELEKEEPNGKALEQTNGDKLSIKHVKERLADTHDLLAEISYPDAIEDSRKSLKYKKDLYTDDSEIIAEAHFKLSLALEFASVTTTQEEGEQAENKPFDEKLREEAANELEAAIRSTKLKLQNKEVELATMASPEDNEVTRATITDVKDMIADMEQRLVDLRNPPIDVNAALGRVGAGASGILGAALGESAAQTQARVEEAKKTATDLTGLVRKKNKEEPKPVENSVEEVKATEISANGEGSNSTKRKAEEPAEEDESAKKAKVEEVATASV</sequence>
<evidence type="ECO:0000313" key="4">
    <source>
        <dbReference type="EMBL" id="TKW49450.1"/>
    </source>
</evidence>
<protein>
    <submittedName>
        <fullName evidence="4">NASP-related protein sim3</fullName>
    </submittedName>
</protein>
<dbReference type="GO" id="GO:0005654">
    <property type="term" value="C:nucleoplasm"/>
    <property type="evidence" value="ECO:0007669"/>
    <property type="project" value="TreeGrafter"/>
</dbReference>
<feature type="compositionally biased region" description="Low complexity" evidence="3">
    <location>
        <begin position="244"/>
        <end position="257"/>
    </location>
</feature>
<dbReference type="STRING" id="1306861.A0A4U6X273"/>
<feature type="compositionally biased region" description="Basic and acidic residues" evidence="3">
    <location>
        <begin position="229"/>
        <end position="238"/>
    </location>
</feature>
<keyword evidence="1" id="KW-0677">Repeat</keyword>
<organism evidence="4 5">
    <name type="scientific">Colletotrichum tanaceti</name>
    <dbReference type="NCBI Taxonomy" id="1306861"/>
    <lineage>
        <taxon>Eukaryota</taxon>
        <taxon>Fungi</taxon>
        <taxon>Dikarya</taxon>
        <taxon>Ascomycota</taxon>
        <taxon>Pezizomycotina</taxon>
        <taxon>Sordariomycetes</taxon>
        <taxon>Hypocreomycetidae</taxon>
        <taxon>Glomerellales</taxon>
        <taxon>Glomerellaceae</taxon>
        <taxon>Colletotrichum</taxon>
        <taxon>Colletotrichum destructivum species complex</taxon>
    </lineage>
</organism>
<evidence type="ECO:0000256" key="1">
    <source>
        <dbReference type="ARBA" id="ARBA00022737"/>
    </source>
</evidence>
<dbReference type="AlphaFoldDB" id="A0A4U6X273"/>
<feature type="compositionally biased region" description="Acidic residues" evidence="3">
    <location>
        <begin position="297"/>
        <end position="322"/>
    </location>
</feature>
<evidence type="ECO:0000256" key="2">
    <source>
        <dbReference type="ARBA" id="ARBA00022803"/>
    </source>
</evidence>
<dbReference type="PANTHER" id="PTHR15081">
    <property type="entry name" value="NUCLEAR AUTOANTIGENIC SPERM PROTEIN NASP -RELATED"/>
    <property type="match status" value="1"/>
</dbReference>
<dbReference type="Proteomes" id="UP000310108">
    <property type="component" value="Unassembled WGS sequence"/>
</dbReference>
<feature type="region of interest" description="Disordered" evidence="3">
    <location>
        <begin position="130"/>
        <end position="158"/>
    </location>
</feature>
<keyword evidence="2" id="KW-0802">TPR repeat</keyword>
<feature type="compositionally biased region" description="Basic and acidic residues" evidence="3">
    <location>
        <begin position="558"/>
        <end position="574"/>
    </location>
</feature>
<gene>
    <name evidence="4" type="primary">sim3</name>
    <name evidence="4" type="ORF">CTA1_4661</name>
</gene>
<feature type="region of interest" description="Disordered" evidence="3">
    <location>
        <begin position="550"/>
        <end position="614"/>
    </location>
</feature>